<keyword evidence="1" id="KW-0812">Transmembrane</keyword>
<comment type="caution">
    <text evidence="2">The sequence shown here is derived from an EMBL/GenBank/DDBJ whole genome shotgun (WGS) entry which is preliminary data.</text>
</comment>
<evidence type="ECO:0000313" key="2">
    <source>
        <dbReference type="EMBL" id="GAD64760.1"/>
    </source>
</evidence>
<sequence>MVMLCGGAGLLLSAQYQVPQWLLWLLLALGTTIWGLAKWMERQEAKTERSHDRAH</sequence>
<feature type="transmembrane region" description="Helical" evidence="1">
    <location>
        <begin position="21"/>
        <end position="40"/>
    </location>
</feature>
<name>U2ZTI2_AQUA1</name>
<dbReference type="Proteomes" id="UP000016560">
    <property type="component" value="Unassembled WGS sequence"/>
</dbReference>
<organism evidence="2 3">
    <name type="scientific">Aquipseudomonas alcaligenes (strain ATCC 14909 / DSM 50342 / CCUG 1425 / JCM 20561 / NBRC 14159 / NCIMB 9945 / NCTC 10367 / 1577)</name>
    <name type="common">Pseudomonas alcaligenes</name>
    <dbReference type="NCBI Taxonomy" id="1215092"/>
    <lineage>
        <taxon>Bacteria</taxon>
        <taxon>Pseudomonadati</taxon>
        <taxon>Pseudomonadota</taxon>
        <taxon>Gammaproteobacteria</taxon>
        <taxon>Pseudomonadales</taxon>
        <taxon>Pseudomonadaceae</taxon>
        <taxon>Aquipseudomonas</taxon>
    </lineage>
</organism>
<reference evidence="2" key="1">
    <citation type="submission" date="2024-09" db="EMBL/GenBank/DDBJ databases">
        <title>Whole genome shotgun sequence of Pseudomonas alcaligenes NBRC 14159.</title>
        <authorList>
            <person name="Yoshida I."/>
            <person name="Hosoyama A."/>
            <person name="Tsuchikane K."/>
            <person name="Noguchi M."/>
            <person name="Hirakata S."/>
            <person name="Ando Y."/>
            <person name="Ohji S."/>
            <person name="Yamazoe A."/>
            <person name="Yamazaki S."/>
            <person name="Fujita N."/>
        </authorList>
    </citation>
    <scope>NUCLEOTIDE SEQUENCE</scope>
    <source>
        <strain evidence="2">NBRC 14159</strain>
    </source>
</reference>
<protein>
    <submittedName>
        <fullName evidence="2">Uncharacterized protein</fullName>
    </submittedName>
</protein>
<proteinExistence type="predicted"/>
<keyword evidence="3" id="KW-1185">Reference proteome</keyword>
<dbReference type="AlphaFoldDB" id="U2ZTI2"/>
<keyword evidence="1" id="KW-0472">Membrane</keyword>
<keyword evidence="1" id="KW-1133">Transmembrane helix</keyword>
<gene>
    <name evidence="2" type="ORF">PA6_047_00070</name>
</gene>
<dbReference type="EMBL" id="BATI01000047">
    <property type="protein sequence ID" value="GAD64760.1"/>
    <property type="molecule type" value="Genomic_DNA"/>
</dbReference>
<evidence type="ECO:0000256" key="1">
    <source>
        <dbReference type="SAM" id="Phobius"/>
    </source>
</evidence>
<evidence type="ECO:0000313" key="3">
    <source>
        <dbReference type="Proteomes" id="UP000016560"/>
    </source>
</evidence>
<accession>U2ZTI2</accession>